<feature type="domain" description="MARVEL" evidence="7">
    <location>
        <begin position="32"/>
        <end position="174"/>
    </location>
</feature>
<dbReference type="InterPro" id="IPR008253">
    <property type="entry name" value="Marvel"/>
</dbReference>
<gene>
    <name evidence="8" type="ORF">Sste5346_006694</name>
</gene>
<evidence type="ECO:0000313" key="8">
    <source>
        <dbReference type="EMBL" id="KAL1893013.1"/>
    </source>
</evidence>
<accession>A0ABR3YXP4</accession>
<name>A0ABR3YXP4_9PEZI</name>
<keyword evidence="4 6" id="KW-0472">Membrane</keyword>
<evidence type="ECO:0000259" key="7">
    <source>
        <dbReference type="Pfam" id="PF01284"/>
    </source>
</evidence>
<evidence type="ECO:0000256" key="2">
    <source>
        <dbReference type="ARBA" id="ARBA00022692"/>
    </source>
</evidence>
<evidence type="ECO:0000256" key="6">
    <source>
        <dbReference type="SAM" id="Phobius"/>
    </source>
</evidence>
<dbReference type="Proteomes" id="UP001583186">
    <property type="component" value="Unassembled WGS sequence"/>
</dbReference>
<comment type="subcellular location">
    <subcellularLocation>
        <location evidence="1">Membrane</location>
        <topology evidence="1">Multi-pass membrane protein</topology>
    </subcellularLocation>
</comment>
<comment type="caution">
    <text evidence="8">The sequence shown here is derived from an EMBL/GenBank/DDBJ whole genome shotgun (WGS) entry which is preliminary data.</text>
</comment>
<dbReference type="PANTHER" id="PTHR37451:SF1">
    <property type="entry name" value="MARVEL DOMAIN-CONTAINING PROTEIN"/>
    <property type="match status" value="1"/>
</dbReference>
<feature type="compositionally biased region" description="Basic and acidic residues" evidence="5">
    <location>
        <begin position="245"/>
        <end position="255"/>
    </location>
</feature>
<feature type="transmembrane region" description="Helical" evidence="6">
    <location>
        <begin position="84"/>
        <end position="104"/>
    </location>
</feature>
<evidence type="ECO:0000313" key="9">
    <source>
        <dbReference type="Proteomes" id="UP001583186"/>
    </source>
</evidence>
<feature type="region of interest" description="Disordered" evidence="5">
    <location>
        <begin position="214"/>
        <end position="270"/>
    </location>
</feature>
<feature type="transmembrane region" description="Helical" evidence="6">
    <location>
        <begin position="160"/>
        <end position="183"/>
    </location>
</feature>
<proteinExistence type="predicted"/>
<keyword evidence="9" id="KW-1185">Reference proteome</keyword>
<dbReference type="PANTHER" id="PTHR37451">
    <property type="entry name" value="MARVEL DOMAIN"/>
    <property type="match status" value="1"/>
</dbReference>
<evidence type="ECO:0000256" key="1">
    <source>
        <dbReference type="ARBA" id="ARBA00004141"/>
    </source>
</evidence>
<dbReference type="Pfam" id="PF01284">
    <property type="entry name" value="MARVEL"/>
    <property type="match status" value="1"/>
</dbReference>
<sequence length="270" mass="29715">MSDNNNNNNNNNNKRPIRSKVVSLLSNPVVILGIRALQFIFAIVVIGAIGRSLHIFLGYYIVDHPASGTTKATEEHISVGFPAAWGYLLFTAIWTVLGVIFGVFTGIRYPIQRSIGYARIVVEVVALVSWFVGFITSAVYVGSNECPLQDGVCGSVNLAVAIGTVEAILFLITAPLTSTQVFYPRSMDINKDSNPGHITDLIMANNNGTPLVQEKEPEQLSAKGHSSMEWQEPQPPLFQEPQWLAERKPETRSLPEKPSPAETRYAKYDV</sequence>
<evidence type="ECO:0000256" key="3">
    <source>
        <dbReference type="ARBA" id="ARBA00022989"/>
    </source>
</evidence>
<organism evidence="8 9">
    <name type="scientific">Sporothrix stenoceras</name>
    <dbReference type="NCBI Taxonomy" id="5173"/>
    <lineage>
        <taxon>Eukaryota</taxon>
        <taxon>Fungi</taxon>
        <taxon>Dikarya</taxon>
        <taxon>Ascomycota</taxon>
        <taxon>Pezizomycotina</taxon>
        <taxon>Sordariomycetes</taxon>
        <taxon>Sordariomycetidae</taxon>
        <taxon>Ophiostomatales</taxon>
        <taxon>Ophiostomataceae</taxon>
        <taxon>Sporothrix</taxon>
    </lineage>
</organism>
<keyword evidence="3 6" id="KW-1133">Transmembrane helix</keyword>
<protein>
    <recommendedName>
        <fullName evidence="7">MARVEL domain-containing protein</fullName>
    </recommendedName>
</protein>
<dbReference type="EMBL" id="JAWCUI010000040">
    <property type="protein sequence ID" value="KAL1893013.1"/>
    <property type="molecule type" value="Genomic_DNA"/>
</dbReference>
<evidence type="ECO:0000256" key="4">
    <source>
        <dbReference type="ARBA" id="ARBA00023136"/>
    </source>
</evidence>
<evidence type="ECO:0000256" key="5">
    <source>
        <dbReference type="SAM" id="MobiDB-lite"/>
    </source>
</evidence>
<feature type="transmembrane region" description="Helical" evidence="6">
    <location>
        <begin position="116"/>
        <end position="140"/>
    </location>
</feature>
<reference evidence="8 9" key="1">
    <citation type="journal article" date="2024" name="IMA Fungus">
        <title>IMA Genome - F19 : A genome assembly and annotation guide to empower mycologists, including annotated draft genome sequences of Ceratocystis pirilliformis, Diaporthe australafricana, Fusarium ophioides, Paecilomyces lecythidis, and Sporothrix stenoceras.</title>
        <authorList>
            <person name="Aylward J."/>
            <person name="Wilson A.M."/>
            <person name="Visagie C.M."/>
            <person name="Spraker J."/>
            <person name="Barnes I."/>
            <person name="Buitendag C."/>
            <person name="Ceriani C."/>
            <person name="Del Mar Angel L."/>
            <person name="du Plessis D."/>
            <person name="Fuchs T."/>
            <person name="Gasser K."/>
            <person name="Kramer D."/>
            <person name="Li W."/>
            <person name="Munsamy K."/>
            <person name="Piso A."/>
            <person name="Price J.L."/>
            <person name="Sonnekus B."/>
            <person name="Thomas C."/>
            <person name="van der Nest A."/>
            <person name="van Dijk A."/>
            <person name="van Heerden A."/>
            <person name="van Vuuren N."/>
            <person name="Yilmaz N."/>
            <person name="Duong T.A."/>
            <person name="van der Merwe N.A."/>
            <person name="Wingfield M.J."/>
            <person name="Wingfield B.D."/>
        </authorList>
    </citation>
    <scope>NUCLEOTIDE SEQUENCE [LARGE SCALE GENOMIC DNA]</scope>
    <source>
        <strain evidence="8 9">CMW 5346</strain>
    </source>
</reference>
<keyword evidence="2 6" id="KW-0812">Transmembrane</keyword>